<feature type="region of interest" description="Disordered" evidence="1">
    <location>
        <begin position="404"/>
        <end position="474"/>
    </location>
</feature>
<feature type="compositionally biased region" description="Polar residues" evidence="1">
    <location>
        <begin position="439"/>
        <end position="457"/>
    </location>
</feature>
<dbReference type="Proteomes" id="UP000076837">
    <property type="component" value="Unassembled WGS sequence"/>
</dbReference>
<organism evidence="2 3">
    <name type="scientific">Didymella rabiei</name>
    <name type="common">Chickpea ascochyta blight fungus</name>
    <name type="synonym">Mycosphaerella rabiei</name>
    <dbReference type="NCBI Taxonomy" id="5454"/>
    <lineage>
        <taxon>Eukaryota</taxon>
        <taxon>Fungi</taxon>
        <taxon>Dikarya</taxon>
        <taxon>Ascomycota</taxon>
        <taxon>Pezizomycotina</taxon>
        <taxon>Dothideomycetes</taxon>
        <taxon>Pleosporomycetidae</taxon>
        <taxon>Pleosporales</taxon>
        <taxon>Pleosporineae</taxon>
        <taxon>Didymellaceae</taxon>
        <taxon>Ascochyta</taxon>
    </lineage>
</organism>
<proteinExistence type="predicted"/>
<feature type="compositionally biased region" description="Basic and acidic residues" evidence="1">
    <location>
        <begin position="161"/>
        <end position="174"/>
    </location>
</feature>
<evidence type="ECO:0000313" key="3">
    <source>
        <dbReference type="Proteomes" id="UP000076837"/>
    </source>
</evidence>
<accession>A0A163MKY1</accession>
<comment type="caution">
    <text evidence="2">The sequence shown here is derived from an EMBL/GenBank/DDBJ whole genome shotgun (WGS) entry which is preliminary data.</text>
</comment>
<name>A0A163MKY1_DIDRA</name>
<evidence type="ECO:0000256" key="1">
    <source>
        <dbReference type="SAM" id="MobiDB-lite"/>
    </source>
</evidence>
<dbReference type="AlphaFoldDB" id="A0A163MKY1"/>
<gene>
    <name evidence="2" type="ORF">ST47_g68</name>
</gene>
<protein>
    <submittedName>
        <fullName evidence="2">Uncharacterized protein</fullName>
    </submittedName>
</protein>
<dbReference type="EMBL" id="JYNV01000002">
    <property type="protein sequence ID" value="KZM28805.1"/>
    <property type="molecule type" value="Genomic_DNA"/>
</dbReference>
<reference evidence="2 3" key="1">
    <citation type="journal article" date="2016" name="Sci. Rep.">
        <title>Draft genome sequencing and secretome analysis of fungal phytopathogen Ascochyta rabiei provides insight into the necrotrophic effector repertoire.</title>
        <authorList>
            <person name="Verma S."/>
            <person name="Gazara R.K."/>
            <person name="Nizam S."/>
            <person name="Parween S."/>
            <person name="Chattopadhyay D."/>
            <person name="Verma P.K."/>
        </authorList>
    </citation>
    <scope>NUCLEOTIDE SEQUENCE [LARGE SCALE GENOMIC DNA]</scope>
    <source>
        <strain evidence="2 3">ArDII</strain>
    </source>
</reference>
<feature type="region of interest" description="Disordered" evidence="1">
    <location>
        <begin position="143"/>
        <end position="190"/>
    </location>
</feature>
<evidence type="ECO:0000313" key="2">
    <source>
        <dbReference type="EMBL" id="KZM28805.1"/>
    </source>
</evidence>
<sequence>MPKRPASSDSLEEPQESKKPKLGRPAGLESLVPNAVSELSQPSDVVEAEEHSLDERSLIISQISKHWLRGTIAEYLPEHAYPANGGGNILQWPFALLEALLALSLVTAGQEKDLRSRLTGAFVSAKRYSLARSLKNIRAVHDSFAKKDSTESSKSAPPGVESKDGVEGTKTEKTKTKRKAGDGFTPWKPEAVDIPATVQPHWGIVPRPGGYRPSEIQPPAKDTNAAVHPALWEDRKGAVRVKRGSRYINGYDQAIHMWLPLMDMRPISRKNQAPKRQPVIYYYNHGMPTDWNDVGAINDLNKALQEAIKAKSNKEPSFTAAERTALAKLFAEDKKASIWDIAEQFNDQVHPITEAEEEQYPKGRFTESIRHEYLMYKSTYDKGEAPTDATKKDIELEKHYAEGKKALDKTRKRPKKAFKAPPSLKMSDTADVTKKRTPKQTAQKPSSKKSLTQSNGDLQEPVKSTVPMSEQPRLSGNDECLLEAAGAYTVEDVRPPSPLSAVSREAVDSLSYGSIIAAAEQGKQDTFVNTPTGLHEWSKVGSTEVSNTAFSASVGIDQNEKNSDINQQQDDIMETQLESRVEAQSTETQTATRTDIGFQEIQIEDAAVLRENAVVSQYANVNGIVGGSFVEKAVRDTQVDENYSDDDQPGDLF</sequence>
<keyword evidence="3" id="KW-1185">Reference proteome</keyword>
<feature type="region of interest" description="Disordered" evidence="1">
    <location>
        <begin position="1"/>
        <end position="27"/>
    </location>
</feature>